<reference evidence="2 3" key="1">
    <citation type="journal article" date="2014" name="Agronomy (Basel)">
        <title>A Draft Genome Sequence for Ensete ventricosum, the Drought-Tolerant Tree Against Hunger.</title>
        <authorList>
            <person name="Harrison J."/>
            <person name="Moore K.A."/>
            <person name="Paszkiewicz K."/>
            <person name="Jones T."/>
            <person name="Grant M."/>
            <person name="Ambacheew D."/>
            <person name="Muzemil S."/>
            <person name="Studholme D.J."/>
        </authorList>
    </citation>
    <scope>NUCLEOTIDE SEQUENCE [LARGE SCALE GENOMIC DNA]</scope>
</reference>
<dbReference type="AlphaFoldDB" id="A0A426ZFA6"/>
<protein>
    <submittedName>
        <fullName evidence="2">Uncharacterized protein</fullName>
    </submittedName>
</protein>
<evidence type="ECO:0000256" key="1">
    <source>
        <dbReference type="SAM" id="MobiDB-lite"/>
    </source>
</evidence>
<dbReference type="EMBL" id="AMZH03006904">
    <property type="protein sequence ID" value="RRT62662.1"/>
    <property type="molecule type" value="Genomic_DNA"/>
</dbReference>
<feature type="region of interest" description="Disordered" evidence="1">
    <location>
        <begin position="91"/>
        <end position="128"/>
    </location>
</feature>
<evidence type="ECO:0000313" key="2">
    <source>
        <dbReference type="EMBL" id="RRT62662.1"/>
    </source>
</evidence>
<dbReference type="Proteomes" id="UP000287651">
    <property type="component" value="Unassembled WGS sequence"/>
</dbReference>
<name>A0A426ZFA6_ENSVE</name>
<organism evidence="2 3">
    <name type="scientific">Ensete ventricosum</name>
    <name type="common">Abyssinian banana</name>
    <name type="synonym">Musa ensete</name>
    <dbReference type="NCBI Taxonomy" id="4639"/>
    <lineage>
        <taxon>Eukaryota</taxon>
        <taxon>Viridiplantae</taxon>
        <taxon>Streptophyta</taxon>
        <taxon>Embryophyta</taxon>
        <taxon>Tracheophyta</taxon>
        <taxon>Spermatophyta</taxon>
        <taxon>Magnoliopsida</taxon>
        <taxon>Liliopsida</taxon>
        <taxon>Zingiberales</taxon>
        <taxon>Musaceae</taxon>
        <taxon>Ensete</taxon>
    </lineage>
</organism>
<feature type="compositionally biased region" description="Basic and acidic residues" evidence="1">
    <location>
        <begin position="106"/>
        <end position="120"/>
    </location>
</feature>
<gene>
    <name evidence="2" type="ORF">B296_00041095</name>
</gene>
<sequence>MAPASSNCSSSSLSGRRCQALIAVEQGEGSRRSTGGFAPRSVGTLLSCASSPHGRITQALDLLVPRWLSTFLCCYSCCFCGSLVRSTAQPTRLTKKREKKKREKKREKERENLEIRRCSPDLDPSPAGFLALRRENLR</sequence>
<evidence type="ECO:0000313" key="3">
    <source>
        <dbReference type="Proteomes" id="UP000287651"/>
    </source>
</evidence>
<feature type="compositionally biased region" description="Basic residues" evidence="1">
    <location>
        <begin position="93"/>
        <end position="105"/>
    </location>
</feature>
<accession>A0A426ZFA6</accession>
<comment type="caution">
    <text evidence="2">The sequence shown here is derived from an EMBL/GenBank/DDBJ whole genome shotgun (WGS) entry which is preliminary data.</text>
</comment>
<proteinExistence type="predicted"/>